<dbReference type="RefSeq" id="WP_283897160.1">
    <property type="nucleotide sequence ID" value="NZ_JARWAF010000009.1"/>
</dbReference>
<dbReference type="InterPro" id="IPR011048">
    <property type="entry name" value="Haem_d1_sf"/>
</dbReference>
<dbReference type="Proteomes" id="UP001237194">
    <property type="component" value="Unassembled WGS sequence"/>
</dbReference>
<dbReference type="InterPro" id="IPR015943">
    <property type="entry name" value="WD40/YVTN_repeat-like_dom_sf"/>
</dbReference>
<keyword evidence="3" id="KW-0378">Hydrolase</keyword>
<evidence type="ECO:0000313" key="4">
    <source>
        <dbReference type="Proteomes" id="UP001237194"/>
    </source>
</evidence>
<dbReference type="Gene3D" id="2.130.10.10">
    <property type="entry name" value="YVTN repeat-like/Quinoprotein amine dehydrogenase"/>
    <property type="match status" value="1"/>
</dbReference>
<keyword evidence="4" id="KW-1185">Reference proteome</keyword>
<evidence type="ECO:0000256" key="2">
    <source>
        <dbReference type="SAM" id="MobiDB-lite"/>
    </source>
</evidence>
<dbReference type="InterPro" id="IPR019405">
    <property type="entry name" value="Lactonase_7-beta_prop"/>
</dbReference>
<comment type="caution">
    <text evidence="3">The sequence shown here is derived from an EMBL/GenBank/DDBJ whole genome shotgun (WGS) entry which is preliminary data.</text>
</comment>
<dbReference type="EC" id="3.1.1.-" evidence="3"/>
<dbReference type="PANTHER" id="PTHR30344:SF1">
    <property type="entry name" value="6-PHOSPHOGLUCONOLACTONASE"/>
    <property type="match status" value="1"/>
</dbReference>
<sequence length="400" mass="40828">MIGNSAGRAFLGSFTSAGGLGITAASVDRETGALTVLGSTDAVPDPSFLAVGPRDGGTVLYAVGESAPGVAAAFAVDEEVPALLGPAQAVDGDAPTHLALAANHLVTANYTSGSVTALPVLADGSLGAAASVLRHEGSGPDTGRQEAPHAHQVLADPSGNWLVSVDLGTDSVRVCALDPATGALRLHGETVLRPGTGPRHLAFHPSGSLAYVLGELEPVLTVCRWDAATGRLDVLGETPVLPEHETADAAVRTYPSEVVVARDGRFLWTANRGHDSISVLTLDESGEKAALVATVGCGGRWPRDLTLDPSGQWLYAANEHSGNVSWFAVDAETGIPRHAGSVEVPAASCVVFAWPSAPPSPDLENRKQRSGPGPEDNPRSGPAALSGFPSRRPTATASGQ</sequence>
<dbReference type="PANTHER" id="PTHR30344">
    <property type="entry name" value="6-PHOSPHOGLUCONOLACTONASE-RELATED"/>
    <property type="match status" value="1"/>
</dbReference>
<dbReference type="Pfam" id="PF10282">
    <property type="entry name" value="Lactonase"/>
    <property type="match status" value="1"/>
</dbReference>
<feature type="region of interest" description="Disordered" evidence="2">
    <location>
        <begin position="356"/>
        <end position="400"/>
    </location>
</feature>
<comment type="similarity">
    <text evidence="1">Belongs to the cycloisomerase 2 family.</text>
</comment>
<evidence type="ECO:0000256" key="1">
    <source>
        <dbReference type="ARBA" id="ARBA00005564"/>
    </source>
</evidence>
<dbReference type="SUPFAM" id="SSF51004">
    <property type="entry name" value="C-terminal (heme d1) domain of cytochrome cd1-nitrite reductase"/>
    <property type="match status" value="1"/>
</dbReference>
<evidence type="ECO:0000313" key="3">
    <source>
        <dbReference type="EMBL" id="MDJ1643012.1"/>
    </source>
</evidence>
<dbReference type="InterPro" id="IPR050282">
    <property type="entry name" value="Cycloisomerase_2"/>
</dbReference>
<proteinExistence type="inferred from homology"/>
<gene>
    <name evidence="3" type="ORF">P5W92_21750</name>
</gene>
<protein>
    <submittedName>
        <fullName evidence="3">Lactonase family protein</fullName>
        <ecNumber evidence="3">3.1.1.-</ecNumber>
    </submittedName>
</protein>
<accession>A0ABT7DB28</accession>
<name>A0ABT7DB28_9ACTN</name>
<organism evidence="3 4">
    <name type="scientific">Streptomyces pakalii</name>
    <dbReference type="NCBI Taxonomy" id="3036494"/>
    <lineage>
        <taxon>Bacteria</taxon>
        <taxon>Bacillati</taxon>
        <taxon>Actinomycetota</taxon>
        <taxon>Actinomycetes</taxon>
        <taxon>Kitasatosporales</taxon>
        <taxon>Streptomycetaceae</taxon>
        <taxon>Streptomyces</taxon>
    </lineage>
</organism>
<reference evidence="3 4" key="1">
    <citation type="submission" date="2023-04" db="EMBL/GenBank/DDBJ databases">
        <title>A novel species of the genus Streptomyces: Streptomyces pakalii sp. nov. isolated from a Mexican soil jungle.</title>
        <authorList>
            <person name="Chavez-Hernandez M.A."/>
            <person name="Ortiz-Alvarez J."/>
            <person name="Villa-Tanaca L."/>
            <person name="Hernandez-Rodriguez C."/>
        </authorList>
    </citation>
    <scope>NUCLEOTIDE SEQUENCE [LARGE SCALE GENOMIC DNA]</scope>
    <source>
        <strain evidence="3 4">ENCB-J15</strain>
    </source>
</reference>
<dbReference type="EMBL" id="JARWAF010000009">
    <property type="protein sequence ID" value="MDJ1643012.1"/>
    <property type="molecule type" value="Genomic_DNA"/>
</dbReference>
<dbReference type="GO" id="GO:0016787">
    <property type="term" value="F:hydrolase activity"/>
    <property type="evidence" value="ECO:0007669"/>
    <property type="project" value="UniProtKB-KW"/>
</dbReference>